<name>A0A1N6TY65_9BACT</name>
<dbReference type="OrthoDB" id="853431at2"/>
<reference evidence="2" key="1">
    <citation type="submission" date="2017-01" db="EMBL/GenBank/DDBJ databases">
        <authorList>
            <person name="Varghese N."/>
            <person name="Submissions S."/>
        </authorList>
    </citation>
    <scope>NUCLEOTIDE SEQUENCE [LARGE SCALE GENOMIC DNA]</scope>
    <source>
        <strain evidence="2">DM9</strain>
    </source>
</reference>
<proteinExistence type="predicted"/>
<gene>
    <name evidence="1" type="ORF">SAMN05421545_0571</name>
</gene>
<dbReference type="RefSeq" id="WP_076420924.1">
    <property type="nucleotide sequence ID" value="NZ_FTNM01000001.1"/>
</dbReference>
<evidence type="ECO:0000313" key="1">
    <source>
        <dbReference type="EMBL" id="SIQ58274.1"/>
    </source>
</evidence>
<dbReference type="Proteomes" id="UP000185924">
    <property type="component" value="Unassembled WGS sequence"/>
</dbReference>
<organism evidence="1 2">
    <name type="scientific">Pontibacter lucknowensis</name>
    <dbReference type="NCBI Taxonomy" id="1077936"/>
    <lineage>
        <taxon>Bacteria</taxon>
        <taxon>Pseudomonadati</taxon>
        <taxon>Bacteroidota</taxon>
        <taxon>Cytophagia</taxon>
        <taxon>Cytophagales</taxon>
        <taxon>Hymenobacteraceae</taxon>
        <taxon>Pontibacter</taxon>
    </lineage>
</organism>
<evidence type="ECO:0008006" key="3">
    <source>
        <dbReference type="Google" id="ProtNLM"/>
    </source>
</evidence>
<dbReference type="AlphaFoldDB" id="A0A1N6TY65"/>
<protein>
    <recommendedName>
        <fullName evidence="3">Lipoprotein</fullName>
    </recommendedName>
</protein>
<dbReference type="STRING" id="1077936.SAMN05421545_0571"/>
<keyword evidence="2" id="KW-1185">Reference proteome</keyword>
<dbReference type="EMBL" id="FTNM01000001">
    <property type="protein sequence ID" value="SIQ58274.1"/>
    <property type="molecule type" value="Genomic_DNA"/>
</dbReference>
<accession>A0A1N6TY65</accession>
<evidence type="ECO:0000313" key="2">
    <source>
        <dbReference type="Proteomes" id="UP000185924"/>
    </source>
</evidence>
<sequence>MKSVLSIIVLYLLLALLLVSCADQEEAVPACLQVEVVGPDCEAGWYVLQIMDADGTGEQRSNQYIGQLQSGFVTTDNLPEDLRHSGKVVYLSLERNTEYGPLCTAVYMMFPPVRVKQVCSDE</sequence>
<dbReference type="PROSITE" id="PS51257">
    <property type="entry name" value="PROKAR_LIPOPROTEIN"/>
    <property type="match status" value="1"/>
</dbReference>